<evidence type="ECO:0000256" key="9">
    <source>
        <dbReference type="ARBA" id="ARBA00023319"/>
    </source>
</evidence>
<dbReference type="FunFam" id="2.60.40.10:FF:000324">
    <property type="entry name" value="Down syndrome cell adhesion molecule, isoform D"/>
    <property type="match status" value="1"/>
</dbReference>
<dbReference type="InterPro" id="IPR013783">
    <property type="entry name" value="Ig-like_fold"/>
</dbReference>
<dbReference type="CDD" id="cd20956">
    <property type="entry name" value="IgI_4_Dscam"/>
    <property type="match status" value="1"/>
</dbReference>
<keyword evidence="7" id="KW-0472">Membrane</keyword>
<evidence type="ECO:0000256" key="1">
    <source>
        <dbReference type="ARBA" id="ARBA00004167"/>
    </source>
</evidence>
<dbReference type="PANTHER" id="PTHR10075:SF53">
    <property type="entry name" value="DOWN SYNDROME CELL ADHESION MOLECULE 1, ISOFORM BQ"/>
    <property type="match status" value="1"/>
</dbReference>
<keyword evidence="12" id="KW-1185">Reference proteome</keyword>
<dbReference type="CDD" id="cd20958">
    <property type="entry name" value="IgI_5_Dscam"/>
    <property type="match status" value="1"/>
</dbReference>
<dbReference type="FunFam" id="2.60.40.10:FF:000302">
    <property type="entry name" value="Down syndrome cell adhesion molecule, isoform D"/>
    <property type="match status" value="1"/>
</dbReference>
<evidence type="ECO:0000256" key="4">
    <source>
        <dbReference type="ARBA" id="ARBA00022737"/>
    </source>
</evidence>
<keyword evidence="9" id="KW-0393">Immunoglobulin domain</keyword>
<feature type="domain" description="Ig-like" evidence="10">
    <location>
        <begin position="293"/>
        <end position="377"/>
    </location>
</feature>
<keyword evidence="5" id="KW-0130">Cell adhesion</keyword>
<evidence type="ECO:0000256" key="2">
    <source>
        <dbReference type="ARBA" id="ARBA00022692"/>
    </source>
</evidence>
<proteinExistence type="predicted"/>
<dbReference type="InterPro" id="IPR003599">
    <property type="entry name" value="Ig_sub"/>
</dbReference>
<dbReference type="AlphaFoldDB" id="A0A182TWQ0"/>
<dbReference type="InterPro" id="IPR036179">
    <property type="entry name" value="Ig-like_dom_sf"/>
</dbReference>
<keyword evidence="3" id="KW-0732">Signal</keyword>
<dbReference type="InterPro" id="IPR007110">
    <property type="entry name" value="Ig-like_dom"/>
</dbReference>
<dbReference type="Proteomes" id="UP000075902">
    <property type="component" value="Unassembled WGS sequence"/>
</dbReference>
<keyword evidence="4" id="KW-0677">Repeat</keyword>
<dbReference type="SUPFAM" id="SSF48726">
    <property type="entry name" value="Immunoglobulin"/>
    <property type="match status" value="8"/>
</dbReference>
<dbReference type="GO" id="GO:0005886">
    <property type="term" value="C:plasma membrane"/>
    <property type="evidence" value="ECO:0007669"/>
    <property type="project" value="TreeGrafter"/>
</dbReference>
<dbReference type="InterPro" id="IPR003598">
    <property type="entry name" value="Ig_sub2"/>
</dbReference>
<dbReference type="FunFam" id="2.60.40.10:FF:000017">
    <property type="entry name" value="Down syndrome cell adhesion molecule b"/>
    <property type="match status" value="5"/>
</dbReference>
<evidence type="ECO:0000256" key="6">
    <source>
        <dbReference type="ARBA" id="ARBA00022989"/>
    </source>
</evidence>
<dbReference type="EnsemblMetazoa" id="AMEC009681-RA">
    <property type="protein sequence ID" value="AMEC009681-PA"/>
    <property type="gene ID" value="AMEC009681"/>
</dbReference>
<evidence type="ECO:0000259" key="10">
    <source>
        <dbReference type="PROSITE" id="PS50835"/>
    </source>
</evidence>
<feature type="domain" description="Ig-like" evidence="10">
    <location>
        <begin position="108"/>
        <end position="187"/>
    </location>
</feature>
<dbReference type="GO" id="GO:0070593">
    <property type="term" value="P:dendrite self-avoidance"/>
    <property type="evidence" value="ECO:0007669"/>
    <property type="project" value="TreeGrafter"/>
</dbReference>
<evidence type="ECO:0000256" key="7">
    <source>
        <dbReference type="ARBA" id="ARBA00023136"/>
    </source>
</evidence>
<keyword evidence="2" id="KW-0812">Transmembrane</keyword>
<name>A0A182TWQ0_9DIPT</name>
<evidence type="ECO:0000256" key="8">
    <source>
        <dbReference type="ARBA" id="ARBA00023157"/>
    </source>
</evidence>
<dbReference type="SMART" id="SM00408">
    <property type="entry name" value="IGc2"/>
    <property type="match status" value="8"/>
</dbReference>
<feature type="domain" description="Ig-like" evidence="10">
    <location>
        <begin position="194"/>
        <end position="288"/>
    </location>
</feature>
<feature type="domain" description="Ig-like" evidence="10">
    <location>
        <begin position="644"/>
        <end position="735"/>
    </location>
</feature>
<dbReference type="Gene3D" id="2.60.40.10">
    <property type="entry name" value="Immunoglobulins"/>
    <property type="match status" value="9"/>
</dbReference>
<sequence>MLIKIKPVGSVAPKISGDRLQEMRVTSAQDFAILCLGQAYPTPAFRWYKYIEGTQQKKAVVLDDRVKQVSGTLIIKDAVVDDSGKYLCVVNNSVGGESVETVLTVTAPLAAKIEPRTQTVDFGRPAVFTCKFSGNPIKTVSWMKDGKSLGHSDAVLRIESVKKEDKGMYQCFIRNDQESAQASAELKLGGRFDPPIIREAFPEETRHPGPSVFLKCVAGGNPTPEISWELDGKKITNSERYQVGQYVTVNGDVVSHLNITSIHSNDGGLYKCMASSKVGVAEHSAKLNVYGLPYVRTMEKKAIVAGETLIVTCPVAGYPIESIVWERDNRQLPINRKQKVFPNGTLIIENVERNSDQATYTCVAKNSEGYTARGTLEVQVMVLPQIVPFGFGEDQINQFDMVSTMCTVNKGDMPIEIAWEFTPTFPSPGGARKLYTNDGILISRTSTRISTLSIDSIVPFDFGEDAVFAMDMVSATCTVNKGDLPIDIVWLLNGHKIYSNDGILISRPSPRLSTLSIESVRDRHSGNYSCIAMNYAGSMEHVTPLLVNGIVPFDFGSEEIFSLDTVSVSCTVSKGDSPVDIRWQFNGNHLTTNNGVLISRQTQRTSFLTIESVRDRHTGNYSCIAENPAGLAVHTASLFVNVLPHMLPVEFGSDIIFLNDMVTSSCTVNKGDFPIDIFWRFNGRRIASEDGITVSRTNQRMSVLTIEAVRDQHSGNYTCVAQNRAGQVQQTALLQVNVGPSVFPFDFGEEPVDMMNTVSINCVVSKGDTPIMIEWLFNDNRVTTNDGINIMKSGQKISILSIESVQSRHAGNYTCVARNNAGESQHTSELKVIGNV</sequence>
<comment type="subcellular location">
    <subcellularLocation>
        <location evidence="1">Membrane</location>
        <topology evidence="1">Single-pass membrane protein</topology>
    </subcellularLocation>
</comment>
<feature type="domain" description="Ig-like" evidence="10">
    <location>
        <begin position="544"/>
        <end position="639"/>
    </location>
</feature>
<reference evidence="11" key="2">
    <citation type="submission" date="2020-05" db="UniProtKB">
        <authorList>
            <consortium name="EnsemblMetazoa"/>
        </authorList>
    </citation>
    <scope>IDENTIFICATION</scope>
    <source>
        <strain evidence="11">CM1001059</strain>
    </source>
</reference>
<dbReference type="PROSITE" id="PS50835">
    <property type="entry name" value="IG_LIKE"/>
    <property type="match status" value="8"/>
</dbReference>
<keyword evidence="8" id="KW-1015">Disulfide bond</keyword>
<dbReference type="GO" id="GO:0007156">
    <property type="term" value="P:homophilic cell adhesion via plasma membrane adhesion molecules"/>
    <property type="evidence" value="ECO:0007669"/>
    <property type="project" value="TreeGrafter"/>
</dbReference>
<dbReference type="SMART" id="SM00409">
    <property type="entry name" value="IG"/>
    <property type="match status" value="8"/>
</dbReference>
<dbReference type="GO" id="GO:0098632">
    <property type="term" value="F:cell-cell adhesion mediator activity"/>
    <property type="evidence" value="ECO:0007669"/>
    <property type="project" value="TreeGrafter"/>
</dbReference>
<protein>
    <recommendedName>
        <fullName evidence="10">Ig-like domain-containing protein</fullName>
    </recommendedName>
</protein>
<organism evidence="11 12">
    <name type="scientific">Anopheles melas</name>
    <dbReference type="NCBI Taxonomy" id="34690"/>
    <lineage>
        <taxon>Eukaryota</taxon>
        <taxon>Metazoa</taxon>
        <taxon>Ecdysozoa</taxon>
        <taxon>Arthropoda</taxon>
        <taxon>Hexapoda</taxon>
        <taxon>Insecta</taxon>
        <taxon>Pterygota</taxon>
        <taxon>Neoptera</taxon>
        <taxon>Endopterygota</taxon>
        <taxon>Diptera</taxon>
        <taxon>Nematocera</taxon>
        <taxon>Culicoidea</taxon>
        <taxon>Culicidae</taxon>
        <taxon>Anophelinae</taxon>
        <taxon>Anopheles</taxon>
    </lineage>
</organism>
<feature type="domain" description="Ig-like" evidence="10">
    <location>
        <begin position="463"/>
        <end position="543"/>
    </location>
</feature>
<dbReference type="GO" id="GO:0007411">
    <property type="term" value="P:axon guidance"/>
    <property type="evidence" value="ECO:0007669"/>
    <property type="project" value="TreeGrafter"/>
</dbReference>
<dbReference type="GO" id="GO:0030424">
    <property type="term" value="C:axon"/>
    <property type="evidence" value="ECO:0007669"/>
    <property type="project" value="TreeGrafter"/>
</dbReference>
<reference evidence="12" key="1">
    <citation type="submission" date="2014-01" db="EMBL/GenBank/DDBJ databases">
        <title>The Genome Sequence of Anopheles melas CM1001059_A (V2).</title>
        <authorList>
            <consortium name="The Broad Institute Genomics Platform"/>
            <person name="Neafsey D.E."/>
            <person name="Besansky N."/>
            <person name="Howell P."/>
            <person name="Walton C."/>
            <person name="Young S.K."/>
            <person name="Zeng Q."/>
            <person name="Gargeya S."/>
            <person name="Fitzgerald M."/>
            <person name="Haas B."/>
            <person name="Abouelleil A."/>
            <person name="Allen A.W."/>
            <person name="Alvarado L."/>
            <person name="Arachchi H.M."/>
            <person name="Berlin A.M."/>
            <person name="Chapman S.B."/>
            <person name="Gainer-Dewar J."/>
            <person name="Goldberg J."/>
            <person name="Griggs A."/>
            <person name="Gujja S."/>
            <person name="Hansen M."/>
            <person name="Howarth C."/>
            <person name="Imamovic A."/>
            <person name="Ireland A."/>
            <person name="Larimer J."/>
            <person name="McCowan C."/>
            <person name="Murphy C."/>
            <person name="Pearson M."/>
            <person name="Poon T.W."/>
            <person name="Priest M."/>
            <person name="Roberts A."/>
            <person name="Saif S."/>
            <person name="Shea T."/>
            <person name="Sisk P."/>
            <person name="Sykes S."/>
            <person name="Wortman J."/>
            <person name="Nusbaum C."/>
            <person name="Birren B."/>
        </authorList>
    </citation>
    <scope>NUCLEOTIDE SEQUENCE [LARGE SCALE GENOMIC DNA]</scope>
    <source>
        <strain evidence="12">CM1001059</strain>
    </source>
</reference>
<dbReference type="VEuPathDB" id="VectorBase:AMEC009681"/>
<dbReference type="InterPro" id="IPR013098">
    <property type="entry name" value="Ig_I-set"/>
</dbReference>
<feature type="domain" description="Ig-like" evidence="10">
    <location>
        <begin position="13"/>
        <end position="104"/>
    </location>
</feature>
<dbReference type="Pfam" id="PF07679">
    <property type="entry name" value="I-set"/>
    <property type="match status" value="5"/>
</dbReference>
<evidence type="ECO:0000313" key="11">
    <source>
        <dbReference type="EnsemblMetazoa" id="AMEC009681-PA"/>
    </source>
</evidence>
<evidence type="ECO:0000313" key="12">
    <source>
        <dbReference type="Proteomes" id="UP000075902"/>
    </source>
</evidence>
<dbReference type="FunFam" id="2.60.40.10:FF:000308">
    <property type="entry name" value="Down syndrome cell adhesion molecule, isoform D"/>
    <property type="match status" value="1"/>
</dbReference>
<accession>A0A182TWQ0</accession>
<evidence type="ECO:0000256" key="3">
    <source>
        <dbReference type="ARBA" id="ARBA00022729"/>
    </source>
</evidence>
<evidence type="ECO:0000256" key="5">
    <source>
        <dbReference type="ARBA" id="ARBA00022889"/>
    </source>
</evidence>
<dbReference type="Pfam" id="PF13927">
    <property type="entry name" value="Ig_3"/>
    <property type="match status" value="3"/>
</dbReference>
<feature type="domain" description="Ig-like" evidence="10">
    <location>
        <begin position="740"/>
        <end position="831"/>
    </location>
</feature>
<keyword evidence="6" id="KW-1133">Transmembrane helix</keyword>
<dbReference type="PANTHER" id="PTHR10075">
    <property type="entry name" value="BASIGIN RELATED"/>
    <property type="match status" value="1"/>
</dbReference>
<dbReference type="STRING" id="34690.A0A182TWQ0"/>